<feature type="compositionally biased region" description="Gly residues" evidence="1">
    <location>
        <begin position="192"/>
        <end position="204"/>
    </location>
</feature>
<accession>A0ABN8YS51</accession>
<dbReference type="Proteomes" id="UP001176941">
    <property type="component" value="Chromosome 21"/>
</dbReference>
<feature type="compositionally biased region" description="Polar residues" evidence="1">
    <location>
        <begin position="158"/>
        <end position="169"/>
    </location>
</feature>
<evidence type="ECO:0000256" key="1">
    <source>
        <dbReference type="SAM" id="MobiDB-lite"/>
    </source>
</evidence>
<feature type="compositionally biased region" description="Basic and acidic residues" evidence="1">
    <location>
        <begin position="134"/>
        <end position="147"/>
    </location>
</feature>
<sequence length="204" mass="21613">MPLPLASCFSRSAECLRAKAPLARTDYRRWSSTIRRSDSLWPPDVQAAPAHDAQTARAGSAENPGAGRTGEGWADPPVGACLLRGGDPRVWLRAIRAAERGRHGGIGIAVPRASSQAGEMLQSLPLEEEEGTDSEAKEDGSIEDSKEINTVAFVRENTGAQKGLQSAHSQGKKRKKKRLGSQDGEWGSMLGKAGGTWRGGGLSG</sequence>
<evidence type="ECO:0000313" key="3">
    <source>
        <dbReference type="Proteomes" id="UP001176941"/>
    </source>
</evidence>
<organism evidence="2 3">
    <name type="scientific">Rangifer tarandus platyrhynchus</name>
    <name type="common">Svalbard reindeer</name>
    <dbReference type="NCBI Taxonomy" id="3082113"/>
    <lineage>
        <taxon>Eukaryota</taxon>
        <taxon>Metazoa</taxon>
        <taxon>Chordata</taxon>
        <taxon>Craniata</taxon>
        <taxon>Vertebrata</taxon>
        <taxon>Euteleostomi</taxon>
        <taxon>Mammalia</taxon>
        <taxon>Eutheria</taxon>
        <taxon>Laurasiatheria</taxon>
        <taxon>Artiodactyla</taxon>
        <taxon>Ruminantia</taxon>
        <taxon>Pecora</taxon>
        <taxon>Cervidae</taxon>
        <taxon>Odocoileinae</taxon>
        <taxon>Rangifer</taxon>
    </lineage>
</organism>
<protein>
    <submittedName>
        <fullName evidence="2">Uncharacterized protein</fullName>
    </submittedName>
</protein>
<name>A0ABN8YS51_RANTA</name>
<gene>
    <name evidence="2" type="ORF">MRATA1EN1_LOCUS12210</name>
</gene>
<reference evidence="2" key="1">
    <citation type="submission" date="2023-04" db="EMBL/GenBank/DDBJ databases">
        <authorList>
            <consortium name="ELIXIR-Norway"/>
        </authorList>
    </citation>
    <scope>NUCLEOTIDE SEQUENCE [LARGE SCALE GENOMIC DNA]</scope>
</reference>
<proteinExistence type="predicted"/>
<feature type="region of interest" description="Disordered" evidence="1">
    <location>
        <begin position="124"/>
        <end position="204"/>
    </location>
</feature>
<dbReference type="EMBL" id="OX459957">
    <property type="protein sequence ID" value="CAI9163248.1"/>
    <property type="molecule type" value="Genomic_DNA"/>
</dbReference>
<keyword evidence="3" id="KW-1185">Reference proteome</keyword>
<evidence type="ECO:0000313" key="2">
    <source>
        <dbReference type="EMBL" id="CAI9163248.1"/>
    </source>
</evidence>
<feature type="region of interest" description="Disordered" evidence="1">
    <location>
        <begin position="39"/>
        <end position="75"/>
    </location>
</feature>
<feature type="compositionally biased region" description="Basic residues" evidence="1">
    <location>
        <begin position="170"/>
        <end position="179"/>
    </location>
</feature>